<feature type="compositionally biased region" description="Acidic residues" evidence="1">
    <location>
        <begin position="36"/>
        <end position="45"/>
    </location>
</feature>
<dbReference type="Proteomes" id="UP000677152">
    <property type="component" value="Chromosome"/>
</dbReference>
<feature type="region of interest" description="Disordered" evidence="1">
    <location>
        <begin position="225"/>
        <end position="271"/>
    </location>
</feature>
<feature type="compositionally biased region" description="Low complexity" evidence="1">
    <location>
        <begin position="405"/>
        <end position="475"/>
    </location>
</feature>
<gene>
    <name evidence="3" type="ORF">KCV87_25645</name>
</gene>
<name>A0AA45R2I5_9PSEU</name>
<dbReference type="AlphaFoldDB" id="A0AA45R2I5"/>
<feature type="region of interest" description="Disordered" evidence="1">
    <location>
        <begin position="36"/>
        <end position="209"/>
    </location>
</feature>
<feature type="signal peptide" evidence="2">
    <location>
        <begin position="1"/>
        <end position="18"/>
    </location>
</feature>
<feature type="compositionally biased region" description="Basic and acidic residues" evidence="1">
    <location>
        <begin position="392"/>
        <end position="404"/>
    </location>
</feature>
<protein>
    <recommendedName>
        <fullName evidence="5">Fe-S oxidoreductase</fullName>
    </recommendedName>
</protein>
<evidence type="ECO:0000256" key="2">
    <source>
        <dbReference type="SAM" id="SignalP"/>
    </source>
</evidence>
<evidence type="ECO:0000313" key="3">
    <source>
        <dbReference type="EMBL" id="QUF02807.1"/>
    </source>
</evidence>
<evidence type="ECO:0008006" key="5">
    <source>
        <dbReference type="Google" id="ProtNLM"/>
    </source>
</evidence>
<feature type="compositionally biased region" description="Basic and acidic residues" evidence="1">
    <location>
        <begin position="258"/>
        <end position="270"/>
    </location>
</feature>
<feature type="compositionally biased region" description="Basic and acidic residues" evidence="1">
    <location>
        <begin position="316"/>
        <end position="328"/>
    </location>
</feature>
<sequence>MMTGAVAFVFGLCMLSFAAGCVLTAWMLRRVEDVEEEPAEADGDGPVEREGAAPETGGRARAHPPSFPPDDFATRPIHRNPVVGVVGRWGSGGEDPWSDGGVDAAGPGDGGKPDAAGGDPWPDDGVDGAGGGDPADAEPRERPPTTPKPLMRLVDIADLLARERPELVAQPEPAEVGAGGAAPVDDQPADKEDAFASEEPAPVRPQARAGGLRVVPLHLLTDPGAYTAERDARDAERGAGDADLGAAGRDAGAAGRDAGAEKRGAGDADRVVGSGVEPEVAAEAGFADVDELSLEASYLVSRLSELGWAEEVARVVEEGRGRTPREPVELTATAPTPGDRPTTQRTTTDRATTDRATTDRATTEQSAADHPVAEQPVADHPVADQLVAGRLTPDRPAAERHAVEDPAAGQPAPADQPSASDASDARSAAAKPSSEAGAPGEEAAQAPEAEAVGSEEAGTGTDSAAAAGVSDGVPRVPGPRRAGRPEWAEVPAPRDEGASGELVAGPEVESPGAQDRGAPPVRSAEGLVAEPEPDLVDVLDLTDDPVDADEPEPSAGRAAAGQGPRPAEPDPVDALVEQRRSGDLADVEPELGVEVAGARADQEQDQGQGQPADGPAPSPVSSAEVPPQGGTVSDEPEEQVRRRG</sequence>
<feature type="compositionally biased region" description="Low complexity" evidence="1">
    <location>
        <begin position="169"/>
        <end position="186"/>
    </location>
</feature>
<feature type="chain" id="PRO_5041458150" description="Fe-S oxidoreductase" evidence="2">
    <location>
        <begin position="19"/>
        <end position="644"/>
    </location>
</feature>
<keyword evidence="2" id="KW-0732">Signal</keyword>
<feature type="compositionally biased region" description="Low complexity" evidence="1">
    <location>
        <begin position="241"/>
        <end position="257"/>
    </location>
</feature>
<accession>A0AA45R2I5</accession>
<feature type="region of interest" description="Disordered" evidence="1">
    <location>
        <begin position="316"/>
        <end position="644"/>
    </location>
</feature>
<feature type="compositionally biased region" description="Basic and acidic residues" evidence="1">
    <location>
        <begin position="347"/>
        <end position="362"/>
    </location>
</feature>
<feature type="compositionally biased region" description="Basic and acidic residues" evidence="1">
    <location>
        <begin position="483"/>
        <end position="497"/>
    </location>
</feature>
<reference evidence="3" key="1">
    <citation type="submission" date="2021-04" db="EMBL/GenBank/DDBJ databases">
        <title>Genomic sequence of Actinosynnema pretiosum subsp. pretiosum ATCC 31280 (C-14919).</title>
        <authorList>
            <person name="Bai L."/>
            <person name="Wang X."/>
            <person name="Xiao Y."/>
        </authorList>
    </citation>
    <scope>NUCLEOTIDE SEQUENCE</scope>
    <source>
        <strain evidence="3">ATCC 31280</strain>
    </source>
</reference>
<feature type="compositionally biased region" description="Acidic residues" evidence="1">
    <location>
        <begin position="531"/>
        <end position="552"/>
    </location>
</feature>
<feature type="compositionally biased region" description="Low complexity" evidence="1">
    <location>
        <begin position="335"/>
        <end position="346"/>
    </location>
</feature>
<organism evidence="3 4">
    <name type="scientific">Actinosynnema pretiosum subsp. pretiosum</name>
    <dbReference type="NCBI Taxonomy" id="103721"/>
    <lineage>
        <taxon>Bacteria</taxon>
        <taxon>Bacillati</taxon>
        <taxon>Actinomycetota</taxon>
        <taxon>Actinomycetes</taxon>
        <taxon>Pseudonocardiales</taxon>
        <taxon>Pseudonocardiaceae</taxon>
        <taxon>Actinosynnema</taxon>
    </lineage>
</organism>
<feature type="compositionally biased region" description="Low complexity" evidence="1">
    <location>
        <begin position="605"/>
        <end position="627"/>
    </location>
</feature>
<dbReference type="EMBL" id="CP073249">
    <property type="protein sequence ID" value="QUF02807.1"/>
    <property type="molecule type" value="Genomic_DNA"/>
</dbReference>
<evidence type="ECO:0000256" key="1">
    <source>
        <dbReference type="SAM" id="MobiDB-lite"/>
    </source>
</evidence>
<proteinExistence type="predicted"/>
<evidence type="ECO:0000313" key="4">
    <source>
        <dbReference type="Proteomes" id="UP000677152"/>
    </source>
</evidence>
<feature type="compositionally biased region" description="Basic and acidic residues" evidence="1">
    <location>
        <begin position="228"/>
        <end position="240"/>
    </location>
</feature>
<feature type="compositionally biased region" description="Low complexity" evidence="1">
    <location>
        <begin position="555"/>
        <end position="565"/>
    </location>
</feature>